<name>A0A975N9D3_9BRAD</name>
<dbReference type="Proteomes" id="UP000680839">
    <property type="component" value="Chromosome"/>
</dbReference>
<evidence type="ECO:0000313" key="1">
    <source>
        <dbReference type="EMBL" id="QWG10912.1"/>
    </source>
</evidence>
<reference evidence="1" key="1">
    <citation type="submission" date="2021-06" db="EMBL/GenBank/DDBJ databases">
        <title>Bradyrhizobium sp. S2-20-1 Genome sequencing.</title>
        <authorList>
            <person name="Jin L."/>
        </authorList>
    </citation>
    <scope>NUCLEOTIDE SEQUENCE</scope>
    <source>
        <strain evidence="1">S2-20-1</strain>
    </source>
</reference>
<dbReference type="RefSeq" id="WP_215619839.1">
    <property type="nucleotide sequence ID" value="NZ_CP076134.1"/>
</dbReference>
<organism evidence="1 2">
    <name type="scientific">Bradyrhizobium sediminis</name>
    <dbReference type="NCBI Taxonomy" id="2840469"/>
    <lineage>
        <taxon>Bacteria</taxon>
        <taxon>Pseudomonadati</taxon>
        <taxon>Pseudomonadota</taxon>
        <taxon>Alphaproteobacteria</taxon>
        <taxon>Hyphomicrobiales</taxon>
        <taxon>Nitrobacteraceae</taxon>
        <taxon>Bradyrhizobium</taxon>
    </lineage>
</organism>
<dbReference type="EMBL" id="CP076134">
    <property type="protein sequence ID" value="QWG10912.1"/>
    <property type="molecule type" value="Genomic_DNA"/>
</dbReference>
<accession>A0A975N9D3</accession>
<dbReference type="AlphaFoldDB" id="A0A975N9D3"/>
<evidence type="ECO:0000313" key="2">
    <source>
        <dbReference type="Proteomes" id="UP000680839"/>
    </source>
</evidence>
<gene>
    <name evidence="1" type="ORF">KMZ29_14065</name>
</gene>
<protein>
    <submittedName>
        <fullName evidence="1">Uncharacterized protein</fullName>
    </submittedName>
</protein>
<proteinExistence type="predicted"/>
<sequence>MARGIGGLKINRQFELQCRTASINPFTLLIHVWNLRGFDLGMHGWKGYPWL</sequence>